<organism evidence="1 2">
    <name type="scientific">Hyphomonas jannaschiana VP2</name>
    <dbReference type="NCBI Taxonomy" id="1280952"/>
    <lineage>
        <taxon>Bacteria</taxon>
        <taxon>Pseudomonadati</taxon>
        <taxon>Pseudomonadota</taxon>
        <taxon>Alphaproteobacteria</taxon>
        <taxon>Hyphomonadales</taxon>
        <taxon>Hyphomonadaceae</taxon>
        <taxon>Hyphomonas</taxon>
    </lineage>
</organism>
<reference evidence="1 2" key="1">
    <citation type="journal article" date="2014" name="Antonie Van Leeuwenhoek">
        <title>Hyphomonas beringensis sp. nov. and Hyphomonas chukchiensis sp. nov., isolated from surface seawater of the Bering Sea and Chukchi Sea.</title>
        <authorList>
            <person name="Li C."/>
            <person name="Lai Q."/>
            <person name="Li G."/>
            <person name="Dong C."/>
            <person name="Wang J."/>
            <person name="Liao Y."/>
            <person name="Shao Z."/>
        </authorList>
    </citation>
    <scope>NUCLEOTIDE SEQUENCE [LARGE SCALE GENOMIC DNA]</scope>
    <source>
        <strain evidence="1 2">VP2</strain>
    </source>
</reference>
<comment type="caution">
    <text evidence="1">The sequence shown here is derived from an EMBL/GenBank/DDBJ whole genome shotgun (WGS) entry which is preliminary data.</text>
</comment>
<dbReference type="PATRIC" id="fig|1280952.3.peg.2854"/>
<proteinExistence type="predicted"/>
<dbReference type="AlphaFoldDB" id="A0A059F854"/>
<dbReference type="RefSeq" id="WP_035583499.1">
    <property type="nucleotide sequence ID" value="NZ_ARYJ01000011.1"/>
</dbReference>
<dbReference type="EMBL" id="ARYJ01000011">
    <property type="protein sequence ID" value="KCZ86772.1"/>
    <property type="molecule type" value="Genomic_DNA"/>
</dbReference>
<accession>A0A059F854</accession>
<gene>
    <name evidence="1" type="ORF">HJA_14264</name>
</gene>
<dbReference type="Proteomes" id="UP000024816">
    <property type="component" value="Unassembled WGS sequence"/>
</dbReference>
<name>A0A059F854_9PROT</name>
<sequence length="179" mass="20124">MPVSFKVGLLAVVASVFALESHACRIYRPFDPDKLQADLVLRGQVISYIYPDKLAEAEGGAPTLPMSSAILCVRTLDTYFGEVREKWCFDVDSSTFSPPDRRWIPDDVIVAANAFSPEDNEIYIRNSERWFGPLGVEMRVFNAGCTEPYLIAYDPSAERQMIERLVRLGFTTSESETGR</sequence>
<protein>
    <submittedName>
        <fullName evidence="1">Uncharacterized protein</fullName>
    </submittedName>
</protein>
<keyword evidence="2" id="KW-1185">Reference proteome</keyword>
<evidence type="ECO:0000313" key="2">
    <source>
        <dbReference type="Proteomes" id="UP000024816"/>
    </source>
</evidence>
<dbReference type="STRING" id="1280952.HJA_14264"/>
<evidence type="ECO:0000313" key="1">
    <source>
        <dbReference type="EMBL" id="KCZ86772.1"/>
    </source>
</evidence>
<dbReference type="OrthoDB" id="9839529at2"/>